<keyword evidence="2" id="KW-0288">FMN</keyword>
<gene>
    <name evidence="6" type="ORF">MANY_17060</name>
</gene>
<keyword evidence="1" id="KW-0285">Flavoprotein</keyword>
<evidence type="ECO:0000256" key="2">
    <source>
        <dbReference type="ARBA" id="ARBA00022643"/>
    </source>
</evidence>
<evidence type="ECO:0000256" key="3">
    <source>
        <dbReference type="ARBA" id="ARBA00023002"/>
    </source>
</evidence>
<evidence type="ECO:0000256" key="4">
    <source>
        <dbReference type="ARBA" id="ARBA00023033"/>
    </source>
</evidence>
<dbReference type="KEGG" id="many:MANY_17060"/>
<dbReference type="PANTHER" id="PTHR42847:SF4">
    <property type="entry name" value="ALKANESULFONATE MONOOXYGENASE-RELATED"/>
    <property type="match status" value="1"/>
</dbReference>
<organism evidence="6 7">
    <name type="scientific">Mycolicibacterium anyangense</name>
    <dbReference type="NCBI Taxonomy" id="1431246"/>
    <lineage>
        <taxon>Bacteria</taxon>
        <taxon>Bacillati</taxon>
        <taxon>Actinomycetota</taxon>
        <taxon>Actinomycetes</taxon>
        <taxon>Mycobacteriales</taxon>
        <taxon>Mycobacteriaceae</taxon>
        <taxon>Mycolicibacterium</taxon>
    </lineage>
</organism>
<dbReference type="PANTHER" id="PTHR42847">
    <property type="entry name" value="ALKANESULFONATE MONOOXYGENASE"/>
    <property type="match status" value="1"/>
</dbReference>
<dbReference type="GO" id="GO:0046306">
    <property type="term" value="P:alkanesulfonate catabolic process"/>
    <property type="evidence" value="ECO:0007669"/>
    <property type="project" value="TreeGrafter"/>
</dbReference>
<dbReference type="Pfam" id="PF00296">
    <property type="entry name" value="Bac_luciferase"/>
    <property type="match status" value="1"/>
</dbReference>
<accession>A0A6N4W5R5</accession>
<protein>
    <submittedName>
        <fullName evidence="6">Alkanesulfonate monooxygenase</fullName>
    </submittedName>
</protein>
<evidence type="ECO:0000313" key="7">
    <source>
        <dbReference type="Proteomes" id="UP000467249"/>
    </source>
</evidence>
<dbReference type="Gene3D" id="3.20.20.30">
    <property type="entry name" value="Luciferase-like domain"/>
    <property type="match status" value="1"/>
</dbReference>
<dbReference type="SUPFAM" id="SSF51679">
    <property type="entry name" value="Bacterial luciferase-like"/>
    <property type="match status" value="1"/>
</dbReference>
<dbReference type="AlphaFoldDB" id="A0A6N4W5R5"/>
<dbReference type="InterPro" id="IPR011251">
    <property type="entry name" value="Luciferase-like_dom"/>
</dbReference>
<name>A0A6N4W5R5_9MYCO</name>
<keyword evidence="3" id="KW-0560">Oxidoreductase</keyword>
<evidence type="ECO:0000259" key="5">
    <source>
        <dbReference type="Pfam" id="PF00296"/>
    </source>
</evidence>
<dbReference type="InterPro" id="IPR050172">
    <property type="entry name" value="SsuD_RutA_monooxygenase"/>
</dbReference>
<feature type="domain" description="Luciferase-like" evidence="5">
    <location>
        <begin position="56"/>
        <end position="366"/>
    </location>
</feature>
<dbReference type="EMBL" id="AP022620">
    <property type="protein sequence ID" value="BBZ76369.1"/>
    <property type="molecule type" value="Genomic_DNA"/>
</dbReference>
<evidence type="ECO:0000256" key="1">
    <source>
        <dbReference type="ARBA" id="ARBA00022630"/>
    </source>
</evidence>
<dbReference type="CDD" id="cd01094">
    <property type="entry name" value="Alkanesulfonate_monoxygenase"/>
    <property type="match status" value="1"/>
</dbReference>
<dbReference type="Proteomes" id="UP000467249">
    <property type="component" value="Chromosome"/>
</dbReference>
<dbReference type="InterPro" id="IPR036661">
    <property type="entry name" value="Luciferase-like_sf"/>
</dbReference>
<evidence type="ECO:0000313" key="6">
    <source>
        <dbReference type="EMBL" id="BBZ76369.1"/>
    </source>
</evidence>
<reference evidence="6 7" key="1">
    <citation type="journal article" date="2019" name="Emerg. Microbes Infect.">
        <title>Comprehensive subspecies identification of 175 nontuberculous mycobacteria species based on 7547 genomic profiles.</title>
        <authorList>
            <person name="Matsumoto Y."/>
            <person name="Kinjo T."/>
            <person name="Motooka D."/>
            <person name="Nabeya D."/>
            <person name="Jung N."/>
            <person name="Uechi K."/>
            <person name="Horii T."/>
            <person name="Iida T."/>
            <person name="Fujita J."/>
            <person name="Nakamura S."/>
        </authorList>
    </citation>
    <scope>NUCLEOTIDE SEQUENCE [LARGE SCALE GENOMIC DNA]</scope>
    <source>
        <strain evidence="6 7">JCM 30275</strain>
    </source>
</reference>
<keyword evidence="7" id="KW-1185">Reference proteome</keyword>
<sequence>MAAAGGRYRSAGSVGRLRRLPNLRSMSIALHWFLPTYGDSRLIVGGGHGIPAGAAHSDRDASIDYLASIVRAAETFGFTGALIPTGAWCEDAFITAALLARETTSLAFLVAFRPGLVSPTLSAQMAATFARHAPGRILLNVVVGGEAHEQRAFGDHLDKDARYARADEFLDIVTRLWRGETVTTGGRYVSVEEASLATLPNPVPPLYFGGSSAAAGPIAARHANVYLTWGEPPAAVREKIEWIRRLAADEGRTVRFGIRLHTISRDDADEAWAQADKLVAALDEETVRSTQAGLARSQSEGQRRMLALHEANRADGSWHDARRLEIAPNLWAGVGLVRGGAGTALVGSHTEVADRIAEYAQAGIDEFIFSGYPHLEELFWFGEGVVPILRERGLFDGPSTQAAPASIPFVGAAR</sequence>
<keyword evidence="4 6" id="KW-0503">Monooxygenase</keyword>
<dbReference type="GO" id="GO:0008726">
    <property type="term" value="F:alkanesulfonate monooxygenase activity"/>
    <property type="evidence" value="ECO:0007669"/>
    <property type="project" value="TreeGrafter"/>
</dbReference>
<proteinExistence type="predicted"/>